<dbReference type="GeneID" id="118404006"/>
<reference evidence="6" key="1">
    <citation type="journal article" date="2020" name="Nat. Ecol. Evol.">
        <title>Deeply conserved synteny resolves early events in vertebrate evolution.</title>
        <authorList>
            <person name="Simakov O."/>
            <person name="Marletaz F."/>
            <person name="Yue J.X."/>
            <person name="O'Connell B."/>
            <person name="Jenkins J."/>
            <person name="Brandt A."/>
            <person name="Calef R."/>
            <person name="Tung C.H."/>
            <person name="Huang T.K."/>
            <person name="Schmutz J."/>
            <person name="Satoh N."/>
            <person name="Yu J.K."/>
            <person name="Putnam N.H."/>
            <person name="Green R.E."/>
            <person name="Rokhsar D.S."/>
        </authorList>
    </citation>
    <scope>NUCLEOTIDE SEQUENCE [LARGE SCALE GENOMIC DNA]</scope>
    <source>
        <strain evidence="6">S238N-H82</strain>
    </source>
</reference>
<feature type="region of interest" description="Disordered" evidence="2">
    <location>
        <begin position="962"/>
        <end position="994"/>
    </location>
</feature>
<feature type="compositionally biased region" description="Basic and acidic residues" evidence="2">
    <location>
        <begin position="763"/>
        <end position="785"/>
    </location>
</feature>
<dbReference type="OMA" id="CGQHLQS"/>
<evidence type="ECO:0000313" key="6">
    <source>
        <dbReference type="Proteomes" id="UP000001554"/>
    </source>
</evidence>
<dbReference type="PANTHER" id="PTHR22775">
    <property type="entry name" value="SORTING NEXIN"/>
    <property type="match status" value="1"/>
</dbReference>
<feature type="compositionally biased region" description="Basic and acidic residues" evidence="2">
    <location>
        <begin position="492"/>
        <end position="517"/>
    </location>
</feature>
<feature type="transmembrane region" description="Helical" evidence="3">
    <location>
        <begin position="70"/>
        <end position="103"/>
    </location>
</feature>
<organism evidence="6 7">
    <name type="scientific">Branchiostoma floridae</name>
    <name type="common">Florida lancelet</name>
    <name type="synonym">Amphioxus</name>
    <dbReference type="NCBI Taxonomy" id="7739"/>
    <lineage>
        <taxon>Eukaryota</taxon>
        <taxon>Metazoa</taxon>
        <taxon>Chordata</taxon>
        <taxon>Cephalochordata</taxon>
        <taxon>Leptocardii</taxon>
        <taxon>Amphioxiformes</taxon>
        <taxon>Branchiostomatidae</taxon>
        <taxon>Branchiostoma</taxon>
    </lineage>
</organism>
<evidence type="ECO:0000259" key="4">
    <source>
        <dbReference type="PROSITE" id="PS50195"/>
    </source>
</evidence>
<feature type="compositionally biased region" description="Basic and acidic residues" evidence="2">
    <location>
        <begin position="1030"/>
        <end position="1042"/>
    </location>
</feature>
<dbReference type="InterPro" id="IPR037909">
    <property type="entry name" value="SNX19_PX"/>
</dbReference>
<feature type="compositionally biased region" description="Basic and acidic residues" evidence="2">
    <location>
        <begin position="537"/>
        <end position="551"/>
    </location>
</feature>
<evidence type="ECO:0000259" key="5">
    <source>
        <dbReference type="PROSITE" id="PS51207"/>
    </source>
</evidence>
<comment type="similarity">
    <text evidence="1">Belongs to the sorting nexin family.</text>
</comment>
<feature type="compositionally biased region" description="Polar residues" evidence="2">
    <location>
        <begin position="677"/>
        <end position="689"/>
    </location>
</feature>
<dbReference type="SUPFAM" id="SSF64268">
    <property type="entry name" value="PX domain"/>
    <property type="match status" value="1"/>
</dbReference>
<dbReference type="Pfam" id="PF08628">
    <property type="entry name" value="Nexin_C"/>
    <property type="match status" value="1"/>
</dbReference>
<sequence length="1254" mass="140024">MLRCHMIRASEDLDFRVHTCLRLGSCFSRPLRLMMPTSQGEWMLGCLRKVQGLFRIWWEQFLSLKTTQKIVGVGVGVLLLAKVVGYSSYLLMYFALLACGIWLGNYLTSHDKLLKSEMLLELFEMLSLKPETTIGGQNSEGDPSNLDPLNQQLESLTRNIMRDFVMTWYRDITADRQFSDEAFESLEDMSLTLSSRFKELDQHVLVEKVLKVVHRHLFTTKEARRLLKTQPNFFKSDLDSESSLFAAYEKVAKIHIALQSQAIELDYLRSIAEVLLYVVFPVSTFRCESGKELVREILTCQLILPVVNMVSDPDWLNQKIFHILSPSEVVLEKGVDENLTLPVTAGSIEDMSIEYSRSRDLPQVDNSVSIGRAEETTHSSAKSSAEVPSLKATFIVGSDVSVESQQSKKSGNKKLETVGAPLAQENPHETTECRSEQVREEPIGGTGSPGSISPLSTSLEALSSTKPKDVLSGSLSSSESSPKDVFLPDIVMVKDSDGPESHEERLTKEEDTQEHLKKPGIGRRASALLMKKLGLGSKKEEEQSKKEEERPSGTADQKSTVDAPAASSEETPQTSMVDLDQLQSHFRLAPSNSPRPTLVRSSSQDSFVSIPEDENELYSPFEQVTMEEVVASIARHSMASDSQIQEESASDKLAALPILRTKSNSESKLGNEDVTIRTVSQPISISVPSTKLPRSATSPGLLSNSPKRSPLSNSPNLNQFRQSPSKERERQMKRSLSSSPGSERATFPQAEIRASSENIPEVSGRKDDGKDEKDGASHHGKENHLSSRLFHNVRIPKTQTAVEYKGMGTRKYTLYRVQYETTIMVPMEGELGQEAVEPITTTMSVRRRFREFITLHVALEENPKFRKIMKNVKGPNRLFYLPFGNMDKNTIRQRRGQLQDFLGELCSRPELCQSKELQEFLAYGRDGSIAFVRKPPDIIPRFDKLFTDAVSDLFDTVKSALPSTKSHDQEGDTKSNSKSGGAKSKPSAGTTVESNSGIKRNLAFIDSTMLSVETTLQMFIAENDRENEALLRDDVGRPRGAGEEPLLLLGPRSQGDGCDMTDMGTEAQHTGPVEEPLPLADTTLLIGCEALEGQRSWFCEDRVQQVVRTAAGRLLEQWLHSQVTLLTNQEQCVYYLSLLREAVWPGGVLPDEPEPIRTEEEKEESKQQALEAMVNFLPGLFPVLLGQLQYRTAMQEALEAFQNPKINRHIAYCLLDLLVEALVPEVDTAELQRNLLLSDNHKPEPAQTDMDLLY</sequence>
<feature type="compositionally biased region" description="Low complexity" evidence="2">
    <location>
        <begin position="471"/>
        <end position="480"/>
    </location>
</feature>
<dbReference type="SMART" id="SM00313">
    <property type="entry name" value="PXA"/>
    <property type="match status" value="1"/>
</dbReference>
<feature type="compositionally biased region" description="Low complexity" evidence="2">
    <location>
        <begin position="449"/>
        <end position="459"/>
    </location>
</feature>
<feature type="compositionally biased region" description="Basic and acidic residues" evidence="2">
    <location>
        <begin position="663"/>
        <end position="675"/>
    </location>
</feature>
<feature type="domain" description="PXA" evidence="5">
    <location>
        <begin position="146"/>
        <end position="328"/>
    </location>
</feature>
<dbReference type="Gene3D" id="3.30.1520.10">
    <property type="entry name" value="Phox-like domain"/>
    <property type="match status" value="1"/>
</dbReference>
<reference evidence="7" key="2">
    <citation type="submission" date="2025-08" db="UniProtKB">
        <authorList>
            <consortium name="RefSeq"/>
        </authorList>
    </citation>
    <scope>IDENTIFICATION</scope>
    <source>
        <strain evidence="7">S238N-H82</strain>
        <tissue evidence="7">Testes</tissue>
    </source>
</reference>
<evidence type="ECO:0000313" key="7">
    <source>
        <dbReference type="RefSeq" id="XP_035658802.1"/>
    </source>
</evidence>
<feature type="domain" description="PX" evidence="4">
    <location>
        <begin position="793"/>
        <end position="928"/>
    </location>
</feature>
<name>A0A9J7HK94_BRAFL</name>
<dbReference type="RefSeq" id="XP_035658802.1">
    <property type="nucleotide sequence ID" value="XM_035802909.1"/>
</dbReference>
<dbReference type="InterPro" id="IPR013937">
    <property type="entry name" value="Sorting_nexin_C"/>
</dbReference>
<feature type="compositionally biased region" description="Basic and acidic residues" evidence="2">
    <location>
        <begin position="965"/>
        <end position="975"/>
    </location>
</feature>
<feature type="compositionally biased region" description="Basic and acidic residues" evidence="2">
    <location>
        <begin position="426"/>
        <end position="442"/>
    </location>
</feature>
<protein>
    <submittedName>
        <fullName evidence="7">Sorting nexin-19-like</fullName>
    </submittedName>
</protein>
<dbReference type="SMART" id="SM00312">
    <property type="entry name" value="PX"/>
    <property type="match status" value="1"/>
</dbReference>
<evidence type="ECO:0000256" key="1">
    <source>
        <dbReference type="ARBA" id="ARBA00010883"/>
    </source>
</evidence>
<feature type="compositionally biased region" description="Polar residues" evidence="2">
    <location>
        <begin position="695"/>
        <end position="723"/>
    </location>
</feature>
<keyword evidence="3" id="KW-0472">Membrane</keyword>
<dbReference type="PROSITE" id="PS51207">
    <property type="entry name" value="PXA"/>
    <property type="match status" value="1"/>
</dbReference>
<dbReference type="InterPro" id="IPR036871">
    <property type="entry name" value="PX_dom_sf"/>
</dbReference>
<dbReference type="InterPro" id="IPR003114">
    <property type="entry name" value="Phox_assoc"/>
</dbReference>
<feature type="region of interest" description="Disordered" evidence="2">
    <location>
        <begin position="401"/>
        <end position="615"/>
    </location>
</feature>
<feature type="compositionally biased region" description="Low complexity" evidence="2">
    <location>
        <begin position="525"/>
        <end position="536"/>
    </location>
</feature>
<dbReference type="AlphaFoldDB" id="A0A9J7HK94"/>
<feature type="region of interest" description="Disordered" evidence="2">
    <location>
        <begin position="636"/>
        <end position="788"/>
    </location>
</feature>
<proteinExistence type="inferred from homology"/>
<evidence type="ECO:0000256" key="2">
    <source>
        <dbReference type="SAM" id="MobiDB-lite"/>
    </source>
</evidence>
<feature type="compositionally biased region" description="Low complexity" evidence="2">
    <location>
        <begin position="976"/>
        <end position="989"/>
    </location>
</feature>
<dbReference type="KEGG" id="bfo:118404006"/>
<dbReference type="Pfam" id="PF00787">
    <property type="entry name" value="PX"/>
    <property type="match status" value="1"/>
</dbReference>
<gene>
    <name evidence="7" type="primary">LOC118404006</name>
</gene>
<feature type="compositionally biased region" description="Polar residues" evidence="2">
    <location>
        <begin position="568"/>
        <end position="607"/>
    </location>
</feature>
<dbReference type="Pfam" id="PF02194">
    <property type="entry name" value="PXA"/>
    <property type="match status" value="1"/>
</dbReference>
<keyword evidence="6" id="KW-1185">Reference proteome</keyword>
<dbReference type="GO" id="GO:0035091">
    <property type="term" value="F:phosphatidylinositol binding"/>
    <property type="evidence" value="ECO:0000318"/>
    <property type="project" value="GO_Central"/>
</dbReference>
<keyword evidence="3" id="KW-0812">Transmembrane</keyword>
<dbReference type="PROSITE" id="PS50195">
    <property type="entry name" value="PX"/>
    <property type="match status" value="1"/>
</dbReference>
<accession>A0A9J7HK94</accession>
<keyword evidence="3" id="KW-1133">Transmembrane helix</keyword>
<dbReference type="InterPro" id="IPR001683">
    <property type="entry name" value="PX_dom"/>
</dbReference>
<evidence type="ECO:0000256" key="3">
    <source>
        <dbReference type="SAM" id="Phobius"/>
    </source>
</evidence>
<dbReference type="CDD" id="cd06893">
    <property type="entry name" value="PX_SNX19"/>
    <property type="match status" value="1"/>
</dbReference>
<feature type="region of interest" description="Disordered" evidence="2">
    <location>
        <begin position="1030"/>
        <end position="1054"/>
    </location>
</feature>
<dbReference type="Proteomes" id="UP000001554">
    <property type="component" value="Chromosome 17"/>
</dbReference>
<dbReference type="PANTHER" id="PTHR22775:SF31">
    <property type="entry name" value="SORTING NEXIN-19"/>
    <property type="match status" value="1"/>
</dbReference>
<dbReference type="OrthoDB" id="5582218at2759"/>